<dbReference type="PANTHER" id="PTHR15901:SF15">
    <property type="entry name" value="TESTICULAR HAPLOID EXPRESSED GENE PROTEIN-LIKE"/>
    <property type="match status" value="1"/>
</dbReference>
<evidence type="ECO:0000313" key="3">
    <source>
        <dbReference type="EMBL" id="CAH1259316.1"/>
    </source>
</evidence>
<dbReference type="OrthoDB" id="25466at2759"/>
<feature type="region of interest" description="Disordered" evidence="2">
    <location>
        <begin position="162"/>
        <end position="181"/>
    </location>
</feature>
<accession>A0A8J9ZPI4</accession>
<protein>
    <submittedName>
        <fullName evidence="3">THEGL protein</fullName>
    </submittedName>
</protein>
<sequence>MTAVQGPLFTDSGGAGDETSTNEQATMLQRVYPLASPKMSRSVWLTNYEPKLIWGNQDHMWPLSPTALKASASPRLERLALSKRNFQTGRKICRPEFSYSCGRASLIWEVSPLAMTAESTERVRVLAHPKKPPPEYKKDRPENEFSCGRVSPIWTVADGAKRCPSRDRSDQLARAKTPHQHYTGNKEVETLVPRPAQLAVATPRVEDLARPKSRPAGLFLDPGHPEQSIWKVNGKARTASATQRLLELSKPKGLADGFVNNREVAWPVSRSARRNQPTERLGQLSIPIIRATMDHVQFDPDAFLVKETAKKARCSQRVEELAQPLLR</sequence>
<dbReference type="InterPro" id="IPR006623">
    <property type="entry name" value="THEG"/>
</dbReference>
<feature type="compositionally biased region" description="Basic and acidic residues" evidence="2">
    <location>
        <begin position="162"/>
        <end position="173"/>
    </location>
</feature>
<organism evidence="3 4">
    <name type="scientific">Branchiostoma lanceolatum</name>
    <name type="common">Common lancelet</name>
    <name type="synonym">Amphioxus lanceolatum</name>
    <dbReference type="NCBI Taxonomy" id="7740"/>
    <lineage>
        <taxon>Eukaryota</taxon>
        <taxon>Metazoa</taxon>
        <taxon>Chordata</taxon>
        <taxon>Cephalochordata</taxon>
        <taxon>Leptocardii</taxon>
        <taxon>Amphioxiformes</taxon>
        <taxon>Branchiostomatidae</taxon>
        <taxon>Branchiostoma</taxon>
    </lineage>
</organism>
<evidence type="ECO:0000313" key="4">
    <source>
        <dbReference type="Proteomes" id="UP000838412"/>
    </source>
</evidence>
<dbReference type="PANTHER" id="PTHR15901">
    <property type="entry name" value="TESTICULAR HAPLOID EXPRESSED GENE PROTEIN"/>
    <property type="match status" value="1"/>
</dbReference>
<dbReference type="AlphaFoldDB" id="A0A8J9ZPI4"/>
<reference evidence="3" key="1">
    <citation type="submission" date="2022-01" db="EMBL/GenBank/DDBJ databases">
        <authorList>
            <person name="Braso-Vives M."/>
        </authorList>
    </citation>
    <scope>NUCLEOTIDE SEQUENCE</scope>
</reference>
<keyword evidence="4" id="KW-1185">Reference proteome</keyword>
<feature type="region of interest" description="Disordered" evidence="2">
    <location>
        <begin position="1"/>
        <end position="21"/>
    </location>
</feature>
<evidence type="ECO:0000256" key="1">
    <source>
        <dbReference type="ARBA" id="ARBA00022737"/>
    </source>
</evidence>
<evidence type="ECO:0000256" key="2">
    <source>
        <dbReference type="SAM" id="MobiDB-lite"/>
    </source>
</evidence>
<name>A0A8J9ZPI4_BRALA</name>
<dbReference type="InterPro" id="IPR042401">
    <property type="entry name" value="SPMAP2-like"/>
</dbReference>
<proteinExistence type="predicted"/>
<dbReference type="SMART" id="SM00705">
    <property type="entry name" value="THEG"/>
    <property type="match status" value="5"/>
</dbReference>
<dbReference type="Proteomes" id="UP000838412">
    <property type="component" value="Chromosome 3"/>
</dbReference>
<dbReference type="Pfam" id="PF14912">
    <property type="entry name" value="THEG"/>
    <property type="match status" value="4"/>
</dbReference>
<keyword evidence="1" id="KW-0677">Repeat</keyword>
<dbReference type="EMBL" id="OV696688">
    <property type="protein sequence ID" value="CAH1259316.1"/>
    <property type="molecule type" value="Genomic_DNA"/>
</dbReference>
<gene>
    <name evidence="3" type="primary">THEGL</name>
    <name evidence="3" type="ORF">BLAG_LOCUS16661</name>
</gene>